<dbReference type="GO" id="GO:0003746">
    <property type="term" value="F:translation elongation factor activity"/>
    <property type="evidence" value="ECO:0007669"/>
    <property type="project" value="UniProtKB-UniRule"/>
</dbReference>
<dbReference type="FunFam" id="1.10.8.10:FF:000001">
    <property type="entry name" value="Elongation factor Ts"/>
    <property type="match status" value="1"/>
</dbReference>
<dbReference type="InterPro" id="IPR009060">
    <property type="entry name" value="UBA-like_sf"/>
</dbReference>
<dbReference type="SUPFAM" id="SSF54713">
    <property type="entry name" value="Elongation factor Ts (EF-Ts), dimerisation domain"/>
    <property type="match status" value="1"/>
</dbReference>
<dbReference type="Gene3D" id="1.10.286.20">
    <property type="match status" value="1"/>
</dbReference>
<evidence type="ECO:0000256" key="4">
    <source>
        <dbReference type="HAMAP-Rule" id="MF_03135"/>
    </source>
</evidence>
<dbReference type="Gene3D" id="1.10.8.10">
    <property type="entry name" value="DNA helicase RuvA subunit, C-terminal domain"/>
    <property type="match status" value="1"/>
</dbReference>
<dbReference type="SUPFAM" id="SSF46934">
    <property type="entry name" value="UBA-like"/>
    <property type="match status" value="1"/>
</dbReference>
<keyword evidence="4" id="KW-0496">Mitochondrion</keyword>
<feature type="domain" description="Translation elongation factor EFTs/EF1B dimerisation" evidence="5">
    <location>
        <begin position="115"/>
        <end position="336"/>
    </location>
</feature>
<protein>
    <recommendedName>
        <fullName evidence="4">Elongation factor Ts, mitochondrial</fullName>
        <shortName evidence="4">EF-Ts</shortName>
        <shortName evidence="4">EF-TsMt</shortName>
    </recommendedName>
</protein>
<sequence length="342" mass="37817">MIMVRSLVANGRSLRMVTTAWQQVFAQTRSGALATFASSNQSLPQKIKELREATNAPMMECKKALMSPDVNGDISRALDFLRKQGVAKASTKVAGREAREGLVGLSISNDGSKGCVIKISSETDFASRSREFANLLEEASEKIIDNELIVQDEANPSDYTELMKQSKIITNLVDDAILGIRENLSIEEVQYFESDGNSRLAGYVHGKSPHSYKAGSTAVIVELIGADDAATNNLEHKMEEAGKKLAMHIVATRPQYISKEDVPPDVIQKEKQILMEQLLDSKDLNKPENILNKIVEGRLEKYFSEVCLNEQPHVVEEKSPKVSSVLGKLGIQVKRYHLSSIR</sequence>
<dbReference type="EMBL" id="HBEU01001552">
    <property type="protein sequence ID" value="CAD8574891.1"/>
    <property type="molecule type" value="Transcribed_RNA"/>
</dbReference>
<comment type="function">
    <text evidence="4">Associates with the EF-Tu.GDP complex and induces the exchange of GDP to GTP. It remains bound to the aminoacyl-tRNA.EF-Tu.GTP complex up to the GTP hydrolysis stage on the ribosome.</text>
</comment>
<name>A0A7S0KAI8_9STRA</name>
<dbReference type="NCBIfam" id="TIGR00116">
    <property type="entry name" value="tsf"/>
    <property type="match status" value="1"/>
</dbReference>
<accession>A0A7S0KAI8</accession>
<dbReference type="GO" id="GO:0070125">
    <property type="term" value="P:mitochondrial translational elongation"/>
    <property type="evidence" value="ECO:0007669"/>
    <property type="project" value="TreeGrafter"/>
</dbReference>
<evidence type="ECO:0000256" key="2">
    <source>
        <dbReference type="ARBA" id="ARBA00022768"/>
    </source>
</evidence>
<dbReference type="GO" id="GO:0005739">
    <property type="term" value="C:mitochondrion"/>
    <property type="evidence" value="ECO:0007669"/>
    <property type="project" value="UniProtKB-SubCell"/>
</dbReference>
<organism evidence="6">
    <name type="scientific">Leptocylindrus aporus</name>
    <dbReference type="NCBI Taxonomy" id="1398097"/>
    <lineage>
        <taxon>Eukaryota</taxon>
        <taxon>Sar</taxon>
        <taxon>Stramenopiles</taxon>
        <taxon>Ochrophyta</taxon>
        <taxon>Bacillariophyta</taxon>
        <taxon>Coscinodiscophyceae</taxon>
        <taxon>Chaetocerotophycidae</taxon>
        <taxon>Leptocylindrales</taxon>
        <taxon>Leptocylindraceae</taxon>
        <taxon>Leptocylindrus</taxon>
    </lineage>
</organism>
<evidence type="ECO:0000256" key="3">
    <source>
        <dbReference type="ARBA" id="ARBA00022917"/>
    </source>
</evidence>
<dbReference type="InterPro" id="IPR014039">
    <property type="entry name" value="Transl_elong_EFTs/EF1B_dimer"/>
</dbReference>
<dbReference type="Gene3D" id="3.30.479.20">
    <property type="entry name" value="Elongation factor Ts, dimerisation domain"/>
    <property type="match status" value="2"/>
</dbReference>
<dbReference type="PANTHER" id="PTHR11741">
    <property type="entry name" value="ELONGATION FACTOR TS"/>
    <property type="match status" value="1"/>
</dbReference>
<keyword evidence="2 4" id="KW-0251">Elongation factor</keyword>
<dbReference type="InterPro" id="IPR001816">
    <property type="entry name" value="Transl_elong_EFTs/EF1B"/>
</dbReference>
<dbReference type="FunFam" id="1.10.286.20:FF:000001">
    <property type="entry name" value="Elongation factor Ts"/>
    <property type="match status" value="1"/>
</dbReference>
<evidence type="ECO:0000256" key="1">
    <source>
        <dbReference type="ARBA" id="ARBA00005532"/>
    </source>
</evidence>
<dbReference type="Pfam" id="PF00889">
    <property type="entry name" value="EF_TS"/>
    <property type="match status" value="1"/>
</dbReference>
<comment type="similarity">
    <text evidence="1 4">Belongs to the EF-Ts family.</text>
</comment>
<dbReference type="HAMAP" id="MF_00050">
    <property type="entry name" value="EF_Ts"/>
    <property type="match status" value="1"/>
</dbReference>
<dbReference type="PANTHER" id="PTHR11741:SF0">
    <property type="entry name" value="ELONGATION FACTOR TS, MITOCHONDRIAL"/>
    <property type="match status" value="1"/>
</dbReference>
<keyword evidence="3 4" id="KW-0648">Protein biosynthesis</keyword>
<reference evidence="6" key="1">
    <citation type="submission" date="2021-01" db="EMBL/GenBank/DDBJ databases">
        <authorList>
            <person name="Corre E."/>
            <person name="Pelletier E."/>
            <person name="Niang G."/>
            <person name="Scheremetjew M."/>
            <person name="Finn R."/>
            <person name="Kale V."/>
            <person name="Holt S."/>
            <person name="Cochrane G."/>
            <person name="Meng A."/>
            <person name="Brown T."/>
            <person name="Cohen L."/>
        </authorList>
    </citation>
    <scope>NUCLEOTIDE SEQUENCE</scope>
    <source>
        <strain evidence="6">B651</strain>
    </source>
</reference>
<dbReference type="AlphaFoldDB" id="A0A7S0KAI8"/>
<gene>
    <name evidence="6" type="ORF">LDAN0322_LOCUS1036</name>
</gene>
<dbReference type="CDD" id="cd14275">
    <property type="entry name" value="UBA_EF-Ts"/>
    <property type="match status" value="1"/>
</dbReference>
<evidence type="ECO:0000259" key="5">
    <source>
        <dbReference type="Pfam" id="PF00889"/>
    </source>
</evidence>
<comment type="subcellular location">
    <subcellularLocation>
        <location evidence="4">Mitochondrion</location>
    </subcellularLocation>
</comment>
<evidence type="ECO:0000313" key="6">
    <source>
        <dbReference type="EMBL" id="CAD8574891.1"/>
    </source>
</evidence>
<proteinExistence type="inferred from homology"/>
<dbReference type="InterPro" id="IPR036402">
    <property type="entry name" value="EF-Ts_dimer_sf"/>
</dbReference>